<dbReference type="OrthoDB" id="5795386at2759"/>
<dbReference type="InParanoid" id="E3ML19"/>
<accession>E3ML19</accession>
<feature type="region of interest" description="Disordered" evidence="6">
    <location>
        <begin position="71"/>
        <end position="99"/>
    </location>
</feature>
<keyword evidence="3 5" id="KW-0863">Zinc-finger</keyword>
<organism evidence="9">
    <name type="scientific">Caenorhabditis remanei</name>
    <name type="common">Caenorhabditis vulgaris</name>
    <dbReference type="NCBI Taxonomy" id="31234"/>
    <lineage>
        <taxon>Eukaryota</taxon>
        <taxon>Metazoa</taxon>
        <taxon>Ecdysozoa</taxon>
        <taxon>Nematoda</taxon>
        <taxon>Chromadorea</taxon>
        <taxon>Rhabditida</taxon>
        <taxon>Rhabditina</taxon>
        <taxon>Rhabditomorpha</taxon>
        <taxon>Rhabditoidea</taxon>
        <taxon>Rhabditidae</taxon>
        <taxon>Peloderinae</taxon>
        <taxon>Caenorhabditis</taxon>
    </lineage>
</organism>
<dbReference type="InterPro" id="IPR013087">
    <property type="entry name" value="Znf_C2H2_type"/>
</dbReference>
<evidence type="ECO:0000259" key="7">
    <source>
        <dbReference type="PROSITE" id="PS50157"/>
    </source>
</evidence>
<dbReference type="Proteomes" id="UP000008281">
    <property type="component" value="Unassembled WGS sequence"/>
</dbReference>
<dbReference type="HOGENOM" id="CLU_060410_0_0_1"/>
<protein>
    <recommendedName>
        <fullName evidence="7">C2H2-type domain-containing protein</fullName>
    </recommendedName>
</protein>
<evidence type="ECO:0000256" key="3">
    <source>
        <dbReference type="ARBA" id="ARBA00022771"/>
    </source>
</evidence>
<sequence>MTEEAPDSPVRRSFRLKDKPTPEYSYKNYLRKDYLPPAVIETNKKYEDLFSSVVTNALSMDIQKIPDEFRTSKEVSQKRRISSSEEEECGDSDVSEDMDSDDAIESYHEIQMRIEEDNLLRRERNLPKKKKKRYIYKKKKEISFKEAKPDKQTEKMMSKLKNIVEKIEKGVERMKKNSEVIRRLSENSSDCEIVGVLVKESTCSCGKQLNDHMDCHRHIYEEHFDNDINADCNKCGWRLEEIRKHHACPICYRFALDLEEHLASHYRNCTSKYAVMECRFCTKQFKTVKEAMAHEQEKHLTKPLRKLPLCYKCNECPSAFATQENLTYHYNSHIDLNELSDKIDELQYKVDASKEECPFCRINLVSRKTFRAHMLKKHWNACKSLSKMTLSEVQTDREIKQEIDELTRLAEIQETAETTTLKEVKKEVKEEILDDGYDVITLD</sequence>
<dbReference type="PROSITE" id="PS00028">
    <property type="entry name" value="ZINC_FINGER_C2H2_1"/>
    <property type="match status" value="1"/>
</dbReference>
<dbReference type="Gene3D" id="3.30.160.60">
    <property type="entry name" value="Classic Zinc Finger"/>
    <property type="match status" value="1"/>
</dbReference>
<evidence type="ECO:0000256" key="2">
    <source>
        <dbReference type="ARBA" id="ARBA00022737"/>
    </source>
</evidence>
<evidence type="ECO:0000256" key="5">
    <source>
        <dbReference type="PROSITE-ProRule" id="PRU00042"/>
    </source>
</evidence>
<dbReference type="GO" id="GO:0000977">
    <property type="term" value="F:RNA polymerase II transcription regulatory region sequence-specific DNA binding"/>
    <property type="evidence" value="ECO:0007669"/>
    <property type="project" value="TreeGrafter"/>
</dbReference>
<feature type="compositionally biased region" description="Acidic residues" evidence="6">
    <location>
        <begin position="84"/>
        <end position="99"/>
    </location>
</feature>
<evidence type="ECO:0000256" key="4">
    <source>
        <dbReference type="ARBA" id="ARBA00022833"/>
    </source>
</evidence>
<dbReference type="PANTHER" id="PTHR24409:SF295">
    <property type="entry name" value="AZ2-RELATED"/>
    <property type="match status" value="1"/>
</dbReference>
<name>E3ML19_CAERE</name>
<dbReference type="GO" id="GO:0000981">
    <property type="term" value="F:DNA-binding transcription factor activity, RNA polymerase II-specific"/>
    <property type="evidence" value="ECO:0007669"/>
    <property type="project" value="TreeGrafter"/>
</dbReference>
<dbReference type="GO" id="GO:0008270">
    <property type="term" value="F:zinc ion binding"/>
    <property type="evidence" value="ECO:0007669"/>
    <property type="project" value="UniProtKB-KW"/>
</dbReference>
<evidence type="ECO:0000313" key="9">
    <source>
        <dbReference type="Proteomes" id="UP000008281"/>
    </source>
</evidence>
<keyword evidence="4" id="KW-0862">Zinc</keyword>
<evidence type="ECO:0000313" key="8">
    <source>
        <dbReference type="EMBL" id="EFP04266.1"/>
    </source>
</evidence>
<evidence type="ECO:0000256" key="6">
    <source>
        <dbReference type="SAM" id="MobiDB-lite"/>
    </source>
</evidence>
<dbReference type="FunCoup" id="E3ML19">
    <property type="interactions" value="994"/>
</dbReference>
<evidence type="ECO:0000256" key="1">
    <source>
        <dbReference type="ARBA" id="ARBA00022723"/>
    </source>
</evidence>
<feature type="region of interest" description="Disordered" evidence="6">
    <location>
        <begin position="1"/>
        <end position="21"/>
    </location>
</feature>
<dbReference type="eggNOG" id="ENOG502SZEU">
    <property type="taxonomic scope" value="Eukaryota"/>
</dbReference>
<keyword evidence="1" id="KW-0479">Metal-binding</keyword>
<keyword evidence="9" id="KW-1185">Reference proteome</keyword>
<reference evidence="8" key="1">
    <citation type="submission" date="2007-07" db="EMBL/GenBank/DDBJ databases">
        <title>PCAP assembly of the Caenorhabditis remanei genome.</title>
        <authorList>
            <consortium name="The Caenorhabditis remanei Sequencing Consortium"/>
            <person name="Wilson R.K."/>
        </authorList>
    </citation>
    <scope>NUCLEOTIDE SEQUENCE [LARGE SCALE GENOMIC DNA]</scope>
    <source>
        <strain evidence="8">PB4641</strain>
    </source>
</reference>
<dbReference type="EMBL" id="DS268453">
    <property type="protein sequence ID" value="EFP04266.1"/>
    <property type="molecule type" value="Genomic_DNA"/>
</dbReference>
<keyword evidence="2" id="KW-0677">Repeat</keyword>
<dbReference type="InterPro" id="IPR036236">
    <property type="entry name" value="Znf_C2H2_sf"/>
</dbReference>
<dbReference type="GO" id="GO:0005634">
    <property type="term" value="C:nucleus"/>
    <property type="evidence" value="ECO:0007669"/>
    <property type="project" value="TreeGrafter"/>
</dbReference>
<proteinExistence type="predicted"/>
<dbReference type="OMA" id="HAVMECR"/>
<dbReference type="AlphaFoldDB" id="E3ML19"/>
<dbReference type="PANTHER" id="PTHR24409">
    <property type="entry name" value="ZINC FINGER PROTEIN 142"/>
    <property type="match status" value="1"/>
</dbReference>
<gene>
    <name evidence="8" type="ORF">CRE_26699</name>
</gene>
<dbReference type="SMART" id="SM00355">
    <property type="entry name" value="ZnF_C2H2"/>
    <property type="match status" value="4"/>
</dbReference>
<dbReference type="PROSITE" id="PS50157">
    <property type="entry name" value="ZINC_FINGER_C2H2_2"/>
    <property type="match status" value="1"/>
</dbReference>
<feature type="domain" description="C2H2-type" evidence="7">
    <location>
        <begin position="311"/>
        <end position="338"/>
    </location>
</feature>
<dbReference type="SUPFAM" id="SSF57667">
    <property type="entry name" value="beta-beta-alpha zinc fingers"/>
    <property type="match status" value="1"/>
</dbReference>
<dbReference type="STRING" id="31234.E3ML19"/>